<feature type="domain" description="Glycosyltransferase subfamily 4-like N-terminal" evidence="2">
    <location>
        <begin position="16"/>
        <end position="180"/>
    </location>
</feature>
<evidence type="ECO:0000313" key="4">
    <source>
        <dbReference type="Proteomes" id="UP001165986"/>
    </source>
</evidence>
<protein>
    <submittedName>
        <fullName evidence="3">Glycosyltransferase family 1 protein</fullName>
    </submittedName>
</protein>
<dbReference type="InterPro" id="IPR001296">
    <property type="entry name" value="Glyco_trans_1"/>
</dbReference>
<dbReference type="EMBL" id="VJXY01000012">
    <property type="protein sequence ID" value="MBD6616772.1"/>
    <property type="molecule type" value="Genomic_DNA"/>
</dbReference>
<comment type="caution">
    <text evidence="3">The sequence shown here is derived from an EMBL/GenBank/DDBJ whole genome shotgun (WGS) entry which is preliminary data.</text>
</comment>
<dbReference type="Pfam" id="PF00534">
    <property type="entry name" value="Glycos_transf_1"/>
    <property type="match status" value="1"/>
</dbReference>
<feature type="domain" description="Glycosyl transferase family 1" evidence="1">
    <location>
        <begin position="192"/>
        <end position="336"/>
    </location>
</feature>
<dbReference type="CDD" id="cd03812">
    <property type="entry name" value="GT4_CapH-like"/>
    <property type="match status" value="1"/>
</dbReference>
<dbReference type="PANTHER" id="PTHR45947:SF3">
    <property type="entry name" value="SULFOQUINOVOSYL TRANSFERASE SQD2"/>
    <property type="match status" value="1"/>
</dbReference>
<dbReference type="SUPFAM" id="SSF53756">
    <property type="entry name" value="UDP-Glycosyltransferase/glycogen phosphorylase"/>
    <property type="match status" value="1"/>
</dbReference>
<reference evidence="3" key="1">
    <citation type="submission" date="2019-07" db="EMBL/GenBank/DDBJ databases">
        <title>Toxilogical consequences of a new and cryptic species of cyanobacteria (Komarekiella delphini-convector) recovered from the epidermis of a bottlenose dolphin and 1500 ft. in the air.</title>
        <authorList>
            <person name="Brown A.O."/>
            <person name="Dvorak P."/>
            <person name="Villanueva C.D."/>
            <person name="Foss A.J."/>
            <person name="Garvey A.D."/>
            <person name="Gibson Q.A."/>
            <person name="Johansen J.R."/>
            <person name="Casamatta D.A."/>
        </authorList>
    </citation>
    <scope>NUCLEOTIDE SEQUENCE</scope>
    <source>
        <strain evidence="3">SJRDD-AB1</strain>
    </source>
</reference>
<dbReference type="GO" id="GO:0016757">
    <property type="term" value="F:glycosyltransferase activity"/>
    <property type="evidence" value="ECO:0007669"/>
    <property type="project" value="InterPro"/>
</dbReference>
<dbReference type="AlphaFoldDB" id="A0AA40VRF0"/>
<dbReference type="InterPro" id="IPR028098">
    <property type="entry name" value="Glyco_trans_4-like_N"/>
</dbReference>
<gene>
    <name evidence="3" type="ORF">FNW02_13270</name>
</gene>
<evidence type="ECO:0000259" key="2">
    <source>
        <dbReference type="Pfam" id="PF13439"/>
    </source>
</evidence>
<dbReference type="Proteomes" id="UP001165986">
    <property type="component" value="Unassembled WGS sequence"/>
</dbReference>
<evidence type="ECO:0000313" key="3">
    <source>
        <dbReference type="EMBL" id="MBD6616772.1"/>
    </source>
</evidence>
<dbReference type="Pfam" id="PF13439">
    <property type="entry name" value="Glyco_transf_4"/>
    <property type="match status" value="1"/>
</dbReference>
<sequence>MTVKRILHVVGCMDRGGIETWLMHVLRNCDRQRFQMDFLVETTKKSAYDDEILAYGSKIIPCLHPSKPLQYTYNFKRLYREHGPYDIIHSHIHNYSGYVLRLAKQVGIPIRIAHSHNDTSAIDAKARLSRRLYLGLTNHWIKQYATAGLACSSAAAAALYGSKWKEDCRWQLLYYGIDLSVFDFENEPNVRRSQFNIPTDALVIGHVGRFDPQKNHDFLIDIAAEVIKREPKAYFLLIGDGPLRSNVEKKVQQLGLSQQIIFAGLRSDVPQLMKTVIDVFLLPSLHEGLPLVLLEAQSAGLPCIFSDTVTEEANIVKTLMQRVSLSQSADKWAEIILTANHTKPKITPKESLALVKQSTFNIYISVQELQHLYTLSSPSQKVAKV</sequence>
<dbReference type="Gene3D" id="3.40.50.2000">
    <property type="entry name" value="Glycogen Phosphorylase B"/>
    <property type="match status" value="2"/>
</dbReference>
<evidence type="ECO:0000259" key="1">
    <source>
        <dbReference type="Pfam" id="PF00534"/>
    </source>
</evidence>
<proteinExistence type="predicted"/>
<accession>A0AA40VRF0</accession>
<dbReference type="RefSeq" id="WP_191758004.1">
    <property type="nucleotide sequence ID" value="NZ_VJXY01000012.1"/>
</dbReference>
<organism evidence="3 4">
    <name type="scientific">Komarekiella delphini-convector SJRDD-AB1</name>
    <dbReference type="NCBI Taxonomy" id="2593771"/>
    <lineage>
        <taxon>Bacteria</taxon>
        <taxon>Bacillati</taxon>
        <taxon>Cyanobacteriota</taxon>
        <taxon>Cyanophyceae</taxon>
        <taxon>Nostocales</taxon>
        <taxon>Nostocaceae</taxon>
        <taxon>Komarekiella</taxon>
        <taxon>Komarekiella delphini-convector</taxon>
    </lineage>
</organism>
<keyword evidence="4" id="KW-1185">Reference proteome</keyword>
<dbReference type="InterPro" id="IPR050194">
    <property type="entry name" value="Glycosyltransferase_grp1"/>
</dbReference>
<name>A0AA40VRF0_9NOST</name>
<dbReference type="PANTHER" id="PTHR45947">
    <property type="entry name" value="SULFOQUINOVOSYL TRANSFERASE SQD2"/>
    <property type="match status" value="1"/>
</dbReference>